<reference evidence="1" key="1">
    <citation type="submission" date="2023-06" db="EMBL/GenBank/DDBJ databases">
        <title>Draft genome sequence of Nocardioides sp. SOB77.</title>
        <authorList>
            <person name="Zhang G."/>
        </authorList>
    </citation>
    <scope>NUCLEOTIDE SEQUENCE</scope>
    <source>
        <strain evidence="1">SOB77</strain>
    </source>
</reference>
<proteinExistence type="predicted"/>
<dbReference type="Proteomes" id="UP001168620">
    <property type="component" value="Unassembled WGS sequence"/>
</dbReference>
<evidence type="ECO:0008006" key="3">
    <source>
        <dbReference type="Google" id="ProtNLM"/>
    </source>
</evidence>
<sequence length="54" mass="5589">MGEGDDQQLRRPPEGCAHCGALLVPRLTATARPAGEDGPLCAESPVRLACPTCT</sequence>
<keyword evidence="2" id="KW-1185">Reference proteome</keyword>
<name>A0ABT8FDC7_9ACTN</name>
<accession>A0ABT8FDC7</accession>
<organism evidence="1 2">
    <name type="scientific">Nocardioides oceani</name>
    <dbReference type="NCBI Taxonomy" id="3058369"/>
    <lineage>
        <taxon>Bacteria</taxon>
        <taxon>Bacillati</taxon>
        <taxon>Actinomycetota</taxon>
        <taxon>Actinomycetes</taxon>
        <taxon>Propionibacteriales</taxon>
        <taxon>Nocardioidaceae</taxon>
        <taxon>Nocardioides</taxon>
    </lineage>
</organism>
<gene>
    <name evidence="1" type="ORF">QWY28_06500</name>
</gene>
<comment type="caution">
    <text evidence="1">The sequence shown here is derived from an EMBL/GenBank/DDBJ whole genome shotgun (WGS) entry which is preliminary data.</text>
</comment>
<dbReference type="EMBL" id="JAUHJQ010000002">
    <property type="protein sequence ID" value="MDN4172586.1"/>
    <property type="molecule type" value="Genomic_DNA"/>
</dbReference>
<evidence type="ECO:0000313" key="2">
    <source>
        <dbReference type="Proteomes" id="UP001168620"/>
    </source>
</evidence>
<evidence type="ECO:0000313" key="1">
    <source>
        <dbReference type="EMBL" id="MDN4172586.1"/>
    </source>
</evidence>
<dbReference type="RefSeq" id="WP_300951505.1">
    <property type="nucleotide sequence ID" value="NZ_JAUHJQ010000002.1"/>
</dbReference>
<protein>
    <recommendedName>
        <fullName evidence="3">Small CPxCG-related zinc finger protein</fullName>
    </recommendedName>
</protein>